<evidence type="ECO:0008006" key="3">
    <source>
        <dbReference type="Google" id="ProtNLM"/>
    </source>
</evidence>
<dbReference type="EMBL" id="CP092418">
    <property type="protein sequence ID" value="USD23246.1"/>
    <property type="molecule type" value="Genomic_DNA"/>
</dbReference>
<name>A0ABY4VG22_9GAMM</name>
<proteinExistence type="predicted"/>
<dbReference type="RefSeq" id="WP_252085592.1">
    <property type="nucleotide sequence ID" value="NZ_CP092418.1"/>
</dbReference>
<protein>
    <recommendedName>
        <fullName evidence="3">Bacterial CdiA-CT RNAse A domain-containing protein</fullName>
    </recommendedName>
</protein>
<reference evidence="1" key="1">
    <citation type="submission" date="2022-02" db="EMBL/GenBank/DDBJ databases">
        <title>Coral-associated bacteria.</title>
        <authorList>
            <person name="Tang K."/>
            <person name="Wang X."/>
        </authorList>
    </citation>
    <scope>NUCLEOTIDE SEQUENCE</scope>
    <source>
        <strain evidence="1">SCSIO 43006</strain>
    </source>
</reference>
<keyword evidence="2" id="KW-1185">Reference proteome</keyword>
<gene>
    <name evidence="1" type="ORF">MJO52_08940</name>
</gene>
<accession>A0ABY4VG22</accession>
<sequence length="166" mass="19103">MSLPKDIEEMGAAVHSVGDFDLHYQNPKPHENGSRSILTMNVSVYLELGYQSKHDKIVHGYCSKNDIQQRNTDGSQIYYKDNPSADKVLSTFYKARAETAAVIVKDYFVNQWLKGQTLQENKKMFPSVQKNEQDDGYHYDVTCYYTPDTTYVVFHCHPPKDIRVAL</sequence>
<organism evidence="1 2">
    <name type="scientific">Microbulbifer variabilis</name>
    <dbReference type="NCBI Taxonomy" id="266805"/>
    <lineage>
        <taxon>Bacteria</taxon>
        <taxon>Pseudomonadati</taxon>
        <taxon>Pseudomonadota</taxon>
        <taxon>Gammaproteobacteria</taxon>
        <taxon>Cellvibrionales</taxon>
        <taxon>Microbulbiferaceae</taxon>
        <taxon>Microbulbifer</taxon>
    </lineage>
</organism>
<evidence type="ECO:0000313" key="1">
    <source>
        <dbReference type="EMBL" id="USD23246.1"/>
    </source>
</evidence>
<dbReference type="Proteomes" id="UP001055658">
    <property type="component" value="Chromosome"/>
</dbReference>
<evidence type="ECO:0000313" key="2">
    <source>
        <dbReference type="Proteomes" id="UP001055658"/>
    </source>
</evidence>